<evidence type="ECO:0000313" key="2">
    <source>
        <dbReference type="Proteomes" id="UP000630353"/>
    </source>
</evidence>
<sequence>MGAVNVLKAAVIKAPVYTRRGLQERLFTLAFSGLVYPQIWEDPEVDIAAMGPLEGKRIVSIASGGCNALAYLTERPEKVITVDLNRHHVALNRLKHTAIAHLPDFETFFRFFGEADRKDNAAVYDRHLAARLEPEIRAYWDQLTWSGRRISLFSRNLYKYGLLGRFITIVHVLARLHRVDPRCMLEAKTMEDQRRLFDENLAPIFRSWLVRTLCRSPSSLYGLGIPPAQFDDLKSDADGGDMAALLRRRLERLACDFPLADNYFAWQAFGRTYDRENRRAVPRYLQERHFETLRETVDRVEITQASITARLAEEPAASLDRYVLLDAQDWMDSRQMNELWAQILRTARPGAKVVFRTAGEKTILPDHLPPALLDRWRYEEEPSRALNARDRSSIYGGFHVYTLRDA</sequence>
<protein>
    <submittedName>
        <fullName evidence="1">S-adenosylmethionine--diacylglycerol 3-amino-3-carboxypropyl transferase</fullName>
    </submittedName>
</protein>
<evidence type="ECO:0000313" key="1">
    <source>
        <dbReference type="EMBL" id="GHD59221.1"/>
    </source>
</evidence>
<keyword evidence="2" id="KW-1185">Reference proteome</keyword>
<dbReference type="Pfam" id="PF11899">
    <property type="entry name" value="DUF3419"/>
    <property type="match status" value="1"/>
</dbReference>
<dbReference type="GO" id="GO:0016740">
    <property type="term" value="F:transferase activity"/>
    <property type="evidence" value="ECO:0007669"/>
    <property type="project" value="UniProtKB-KW"/>
</dbReference>
<dbReference type="AlphaFoldDB" id="A0A919CSR5"/>
<dbReference type="InterPro" id="IPR021829">
    <property type="entry name" value="DUF3419"/>
</dbReference>
<comment type="caution">
    <text evidence="1">The sequence shown here is derived from an EMBL/GenBank/DDBJ whole genome shotgun (WGS) entry which is preliminary data.</text>
</comment>
<organism evidence="1 2">
    <name type="scientific">Thalassobaculum fulvum</name>
    <dbReference type="NCBI Taxonomy" id="1633335"/>
    <lineage>
        <taxon>Bacteria</taxon>
        <taxon>Pseudomonadati</taxon>
        <taxon>Pseudomonadota</taxon>
        <taxon>Alphaproteobacteria</taxon>
        <taxon>Rhodospirillales</taxon>
        <taxon>Thalassobaculaceae</taxon>
        <taxon>Thalassobaculum</taxon>
    </lineage>
</organism>
<name>A0A919CSR5_9PROT</name>
<keyword evidence="1" id="KW-0808">Transferase</keyword>
<gene>
    <name evidence="1" type="ORF">GCM10017083_43080</name>
</gene>
<proteinExistence type="predicted"/>
<reference evidence="1" key="1">
    <citation type="journal article" date="2014" name="Int. J. Syst. Evol. Microbiol.">
        <title>Complete genome sequence of Corynebacterium casei LMG S-19264T (=DSM 44701T), isolated from a smear-ripened cheese.</title>
        <authorList>
            <consortium name="US DOE Joint Genome Institute (JGI-PGF)"/>
            <person name="Walter F."/>
            <person name="Albersmeier A."/>
            <person name="Kalinowski J."/>
            <person name="Ruckert C."/>
        </authorList>
    </citation>
    <scope>NUCLEOTIDE SEQUENCE</scope>
    <source>
        <strain evidence="1">KCTC 42651</strain>
    </source>
</reference>
<dbReference type="EMBL" id="BMZS01000011">
    <property type="protein sequence ID" value="GHD59221.1"/>
    <property type="molecule type" value="Genomic_DNA"/>
</dbReference>
<dbReference type="RefSeq" id="WP_189993544.1">
    <property type="nucleotide sequence ID" value="NZ_BMZS01000011.1"/>
</dbReference>
<reference evidence="1" key="2">
    <citation type="submission" date="2020-09" db="EMBL/GenBank/DDBJ databases">
        <authorList>
            <person name="Sun Q."/>
            <person name="Kim S."/>
        </authorList>
    </citation>
    <scope>NUCLEOTIDE SEQUENCE</scope>
    <source>
        <strain evidence="1">KCTC 42651</strain>
    </source>
</reference>
<dbReference type="Proteomes" id="UP000630353">
    <property type="component" value="Unassembled WGS sequence"/>
</dbReference>
<dbReference type="PANTHER" id="PTHR47473:SF1">
    <property type="entry name" value="METHYLTRANSFERASE DOMAIN-CONTAINING PROTEIN"/>
    <property type="match status" value="1"/>
</dbReference>
<accession>A0A919CSR5</accession>
<dbReference type="PANTHER" id="PTHR47473">
    <property type="entry name" value="BTA1P"/>
    <property type="match status" value="1"/>
</dbReference>